<evidence type="ECO:0000313" key="2">
    <source>
        <dbReference type="Proteomes" id="UP000050443"/>
    </source>
</evidence>
<reference evidence="1 2" key="1">
    <citation type="submission" date="2014-09" db="EMBL/GenBank/DDBJ databases">
        <title>Genome sequence of Flavobacterium aquidurense RC62.</title>
        <authorList>
            <person name="Kim J.F."/>
            <person name="Kwak M.-J."/>
        </authorList>
    </citation>
    <scope>NUCLEOTIDE SEQUENCE [LARGE SCALE GENOMIC DNA]</scope>
    <source>
        <strain evidence="1 2">RC62</strain>
    </source>
</reference>
<organism evidence="1 2">
    <name type="scientific">Flavobacterium aquidurense</name>
    <dbReference type="NCBI Taxonomy" id="362413"/>
    <lineage>
        <taxon>Bacteria</taxon>
        <taxon>Pseudomonadati</taxon>
        <taxon>Bacteroidota</taxon>
        <taxon>Flavobacteriia</taxon>
        <taxon>Flavobacteriales</taxon>
        <taxon>Flavobacteriaceae</taxon>
        <taxon>Flavobacterium</taxon>
    </lineage>
</organism>
<sequence>MRLAIIKQPDMKLLSVLKKIKNNPWVGIAVSLTLIIPSLYEILDDVTVLRKEYILLVIAFPLYIKSLKKIFDDMLDAYDDQSE</sequence>
<proteinExistence type="predicted"/>
<dbReference type="PATRIC" id="fig|362413.3.peg.1771"/>
<protein>
    <submittedName>
        <fullName evidence="1">Uncharacterized protein</fullName>
    </submittedName>
</protein>
<gene>
    <name evidence="1" type="ORF">RC62_1818</name>
</gene>
<comment type="caution">
    <text evidence="1">The sequence shown here is derived from an EMBL/GenBank/DDBJ whole genome shotgun (WGS) entry which is preliminary data.</text>
</comment>
<dbReference type="Proteomes" id="UP000050443">
    <property type="component" value="Unassembled WGS sequence"/>
</dbReference>
<dbReference type="RefSeq" id="WP_055097236.1">
    <property type="nucleotide sequence ID" value="NZ_JRLF01000014.1"/>
</dbReference>
<dbReference type="EMBL" id="JRLF01000014">
    <property type="protein sequence ID" value="KQB38463.1"/>
    <property type="molecule type" value="Genomic_DNA"/>
</dbReference>
<name>A0A0Q0XR72_9FLAO</name>
<accession>A0A0Q0XR72</accession>
<dbReference type="OrthoDB" id="1374720at2"/>
<evidence type="ECO:0000313" key="1">
    <source>
        <dbReference type="EMBL" id="KQB38463.1"/>
    </source>
</evidence>
<dbReference type="STRING" id="362413.RC62_1818"/>
<dbReference type="AlphaFoldDB" id="A0A0Q0XR72"/>